<reference evidence="2" key="1">
    <citation type="submission" date="2022-11" db="UniProtKB">
        <authorList>
            <consortium name="WormBaseParasite"/>
        </authorList>
    </citation>
    <scope>IDENTIFICATION</scope>
</reference>
<evidence type="ECO:0000313" key="2">
    <source>
        <dbReference type="WBParaSite" id="JU765_v2.g8433.t1"/>
    </source>
</evidence>
<evidence type="ECO:0000313" key="1">
    <source>
        <dbReference type="Proteomes" id="UP000887576"/>
    </source>
</evidence>
<dbReference type="Proteomes" id="UP000887576">
    <property type="component" value="Unplaced"/>
</dbReference>
<protein>
    <submittedName>
        <fullName evidence="2">Glycosyl hydrolase family 13 catalytic domain-containing protein</fullName>
    </submittedName>
</protein>
<dbReference type="WBParaSite" id="JU765_v2.g8433.t1">
    <property type="protein sequence ID" value="JU765_v2.g8433.t1"/>
    <property type="gene ID" value="JU765_v2.g8433"/>
</dbReference>
<sequence>MAASEALVQTPTEETKVEFGDAQFNGEEGIKVSPNNANLMFLDSERLEHYRKDKKYQFLRWGLFIAFWAVWVALIVSAVLIIVVTPKSKKEDSKVNSNTYEIFLPSLMDHANGFQRLKEQIKPLSDMGFNSLLVSPVFKYDSNGAESTDVVDYVLEDSIGNKEDLKQLIAAVHAAKMKIIADVPLKLKPKMMSSKLAAFVNPKNGALNLGNPDARTYLLNGIANLVDIIGQSFDGVYIHEPQDSDVVPQNYNALLDEAKNLIKNEELVFSSDFAFIVAANRTSGEKIKAPIVFSRYNNVLASPTQIIRDLVKSSFPPIVGETTFTTVLSSADVPRFAKKHNDANFLKLINAIKLFAFPYSHTFYGEEYGQYCNDVASLCKYPNLDYKPLAHNATIPSFGEELKLSAQKIANLHSTLLSNSTIIVFFNSITRDSYDDHHYTLVYNDAKVQKEIAYEKVVPAHLIPNLETVGIDGIEHDYRGKVETFGPFEFKVLKFLKVD</sequence>
<accession>A0AC34RMS1</accession>
<organism evidence="1 2">
    <name type="scientific">Panagrolaimus sp. JU765</name>
    <dbReference type="NCBI Taxonomy" id="591449"/>
    <lineage>
        <taxon>Eukaryota</taxon>
        <taxon>Metazoa</taxon>
        <taxon>Ecdysozoa</taxon>
        <taxon>Nematoda</taxon>
        <taxon>Chromadorea</taxon>
        <taxon>Rhabditida</taxon>
        <taxon>Tylenchina</taxon>
        <taxon>Panagrolaimomorpha</taxon>
        <taxon>Panagrolaimoidea</taxon>
        <taxon>Panagrolaimidae</taxon>
        <taxon>Panagrolaimus</taxon>
    </lineage>
</organism>
<proteinExistence type="predicted"/>
<name>A0AC34RMS1_9BILA</name>